<evidence type="ECO:0000313" key="5">
    <source>
        <dbReference type="Proteomes" id="UP000471640"/>
    </source>
</evidence>
<dbReference type="Pfam" id="PF00196">
    <property type="entry name" value="GerE"/>
    <property type="match status" value="1"/>
</dbReference>
<feature type="transmembrane region" description="Helical" evidence="2">
    <location>
        <begin position="40"/>
        <end position="62"/>
    </location>
</feature>
<evidence type="ECO:0000313" key="4">
    <source>
        <dbReference type="EMBL" id="NEX23520.1"/>
    </source>
</evidence>
<reference evidence="4 5" key="2">
    <citation type="submission" date="2020-02" db="EMBL/GenBank/DDBJ databases">
        <title>Genome sequences of Thiorhodococcus mannitoliphagus and Thiorhodococcus minor, purple sulfur photosynthetic bacteria in the gammaproteobacterial family, Chromatiaceae.</title>
        <authorList>
            <person name="Aviles F.A."/>
            <person name="Meyer T.E."/>
            <person name="Kyndt J.A."/>
        </authorList>
    </citation>
    <scope>NUCLEOTIDE SEQUENCE [LARGE SCALE GENOMIC DNA]</scope>
    <source>
        <strain evidence="4 5">DSM 18266</strain>
    </source>
</reference>
<feature type="transmembrane region" description="Helical" evidence="2">
    <location>
        <begin position="6"/>
        <end position="28"/>
    </location>
</feature>
<evidence type="ECO:0000259" key="3">
    <source>
        <dbReference type="SMART" id="SM00421"/>
    </source>
</evidence>
<dbReference type="InterPro" id="IPR036388">
    <property type="entry name" value="WH-like_DNA-bd_sf"/>
</dbReference>
<dbReference type="SUPFAM" id="SSF46894">
    <property type="entry name" value="C-terminal effector domain of the bipartite response regulators"/>
    <property type="match status" value="1"/>
</dbReference>
<dbReference type="Gene3D" id="1.10.10.10">
    <property type="entry name" value="Winged helix-like DNA-binding domain superfamily/Winged helix DNA-binding domain"/>
    <property type="match status" value="1"/>
</dbReference>
<dbReference type="InterPro" id="IPR016032">
    <property type="entry name" value="Sig_transdc_resp-reg_C-effctor"/>
</dbReference>
<dbReference type="Proteomes" id="UP000471640">
    <property type="component" value="Unassembled WGS sequence"/>
</dbReference>
<name>A0A6P1E151_9GAMM</name>
<dbReference type="RefSeq" id="WP_164656950.1">
    <property type="nucleotide sequence ID" value="NZ_JAAIJR010000223.1"/>
</dbReference>
<feature type="region of interest" description="Disordered" evidence="1">
    <location>
        <begin position="160"/>
        <end position="200"/>
    </location>
</feature>
<reference evidence="5" key="1">
    <citation type="journal article" date="2020" name="Microbiol. Resour. Announc.">
        <title>Draft Genome Sequences of Thiorhodococcus mannitoliphagus and Thiorhodococcus minor, Purple Sulfur Photosynthetic Bacteria in the Gammaproteobacterial Family Chromatiaceae.</title>
        <authorList>
            <person name="Aviles F.A."/>
            <person name="Meyer T.E."/>
            <person name="Kyndt J.A."/>
        </authorList>
    </citation>
    <scope>NUCLEOTIDE SEQUENCE [LARGE SCALE GENOMIC DNA]</scope>
    <source>
        <strain evidence="5">DSM 18266</strain>
    </source>
</reference>
<evidence type="ECO:0000256" key="1">
    <source>
        <dbReference type="SAM" id="MobiDB-lite"/>
    </source>
</evidence>
<organism evidence="4 5">
    <name type="scientific">Thiorhodococcus mannitoliphagus</name>
    <dbReference type="NCBI Taxonomy" id="329406"/>
    <lineage>
        <taxon>Bacteria</taxon>
        <taxon>Pseudomonadati</taxon>
        <taxon>Pseudomonadota</taxon>
        <taxon>Gammaproteobacteria</taxon>
        <taxon>Chromatiales</taxon>
        <taxon>Chromatiaceae</taxon>
        <taxon>Thiorhodococcus</taxon>
    </lineage>
</organism>
<dbReference type="InterPro" id="IPR000792">
    <property type="entry name" value="Tscrpt_reg_LuxR_C"/>
</dbReference>
<dbReference type="SMART" id="SM00421">
    <property type="entry name" value="HTH_LUXR"/>
    <property type="match status" value="1"/>
</dbReference>
<dbReference type="GO" id="GO:0003677">
    <property type="term" value="F:DNA binding"/>
    <property type="evidence" value="ECO:0007669"/>
    <property type="project" value="InterPro"/>
</dbReference>
<dbReference type="GO" id="GO:0006355">
    <property type="term" value="P:regulation of DNA-templated transcription"/>
    <property type="evidence" value="ECO:0007669"/>
    <property type="project" value="InterPro"/>
</dbReference>
<protein>
    <submittedName>
        <fullName evidence="4">LuxR family transcriptional regulator</fullName>
    </submittedName>
</protein>
<keyword evidence="5" id="KW-1185">Reference proteome</keyword>
<keyword evidence="2" id="KW-0472">Membrane</keyword>
<keyword evidence="2" id="KW-1133">Transmembrane helix</keyword>
<evidence type="ECO:0000256" key="2">
    <source>
        <dbReference type="SAM" id="Phobius"/>
    </source>
</evidence>
<gene>
    <name evidence="4" type="ORF">G3480_25105</name>
</gene>
<sequence>MRNQTAAVIPLAFMLLSAITLLGLVDLGFDLRHGVSRFHLISEIAILLLSLGSICWLGSVWARTRDVAVSATDVLDRHRLGLAENIESQLRAWGLTKAESCVAMFLLKGISHQKIASCCNRSERTIRQHAVAVYQKSGLAGRAELAAFFIEDLLPPHDSRDGLTQGLATAERRQSTPSLGRKAAPPPPHPLSEPRAVSHT</sequence>
<keyword evidence="2" id="KW-0812">Transmembrane</keyword>
<feature type="domain" description="HTH luxR-type" evidence="3">
    <location>
        <begin position="92"/>
        <end position="149"/>
    </location>
</feature>
<dbReference type="EMBL" id="JAAIJR010000223">
    <property type="protein sequence ID" value="NEX23520.1"/>
    <property type="molecule type" value="Genomic_DNA"/>
</dbReference>
<proteinExistence type="predicted"/>
<dbReference type="AlphaFoldDB" id="A0A6P1E151"/>
<comment type="caution">
    <text evidence="4">The sequence shown here is derived from an EMBL/GenBank/DDBJ whole genome shotgun (WGS) entry which is preliminary data.</text>
</comment>
<accession>A0A6P1E151</accession>